<proteinExistence type="inferred from homology"/>
<feature type="chain" id="PRO_5039440516" evidence="3">
    <location>
        <begin position="23"/>
        <end position="456"/>
    </location>
</feature>
<dbReference type="PANTHER" id="PTHR43649">
    <property type="entry name" value="ARABINOSE-BINDING PROTEIN-RELATED"/>
    <property type="match status" value="1"/>
</dbReference>
<keyword evidence="4" id="KW-0762">Sugar transport</keyword>
<dbReference type="eggNOG" id="COG1653">
    <property type="taxonomic scope" value="Bacteria"/>
</dbReference>
<dbReference type="EMBL" id="AORV01000026">
    <property type="protein sequence ID" value="EMS72570.1"/>
    <property type="molecule type" value="Genomic_DNA"/>
</dbReference>
<dbReference type="Proteomes" id="UP000014155">
    <property type="component" value="Unassembled WGS sequence"/>
</dbReference>
<evidence type="ECO:0000313" key="5">
    <source>
        <dbReference type="Proteomes" id="UP000014155"/>
    </source>
</evidence>
<keyword evidence="2" id="KW-0813">Transport</keyword>
<dbReference type="AlphaFoldDB" id="S0FK46"/>
<organism evidence="4 5">
    <name type="scientific">Ruminiclostridium cellobioparum subsp. termitidis CT1112</name>
    <dbReference type="NCBI Taxonomy" id="1195236"/>
    <lineage>
        <taxon>Bacteria</taxon>
        <taxon>Bacillati</taxon>
        <taxon>Bacillota</taxon>
        <taxon>Clostridia</taxon>
        <taxon>Eubacteriales</taxon>
        <taxon>Oscillospiraceae</taxon>
        <taxon>Ruminiclostridium</taxon>
    </lineage>
</organism>
<evidence type="ECO:0000256" key="2">
    <source>
        <dbReference type="ARBA" id="ARBA00022448"/>
    </source>
</evidence>
<dbReference type="STRING" id="1195236.CTER_1260"/>
<sequence>MVKKRNAVGFLMAMAMVLSLFSGCSGNNSGAGGSSQASAGGQNQAGNEKVAVRILTRYSNPDNVREKYFIDRVAKFKSENPDIDLQDISVSDENSRDTKFKTSVASGNPIEVFNFLGYAANIDYVKNGVVADLDPLFKEDPEWTKNYKKSLFSPVDYSAYGIEGIYGIPTTPYGVCTFYNKAIFDKLGIQIPETWEQIEAAAPKLIEKGITPMAFGAKDNYRGGHFLTALSMKVYGADLKDRLISGEEKWNGKDTVSLISYMKKLYDEGVFGKNNLAYTADGELAKLESGEAAICFSGSWNIATINGFSNAKDIVCKGFPYFEAHQENKDMWMGGPDDFLAISSKPGDADYDATVKVLKYFSSQDYWQGLYEVQKGSGTYPVSFGEVIPADTLTNGFNEYYNSAVNMIGEIEQYDKMAALMDVVRTNMQTIFSGSKAQEIGDVIQGEVDNYLASNK</sequence>
<evidence type="ECO:0000313" key="4">
    <source>
        <dbReference type="EMBL" id="EMS72570.1"/>
    </source>
</evidence>
<name>S0FK46_RUMCE</name>
<dbReference type="PANTHER" id="PTHR43649:SF29">
    <property type="entry name" value="OSMOPROTECTIVE COMPOUNDS-BINDING PROTEIN GGTB"/>
    <property type="match status" value="1"/>
</dbReference>
<gene>
    <name evidence="4" type="ORF">CTER_1260</name>
</gene>
<reference evidence="4 5" key="1">
    <citation type="journal article" date="2013" name="Genome Announc.">
        <title>Draft Genome Sequence of the Cellulolytic, Mesophilic, Anaerobic Bacterium Clostridium termitidis Strain CT1112 (DSM 5398).</title>
        <authorList>
            <person name="Lal S."/>
            <person name="Ramachandran U."/>
            <person name="Zhang X."/>
            <person name="Munir R."/>
            <person name="Sparling R."/>
            <person name="Levin D.B."/>
        </authorList>
    </citation>
    <scope>NUCLEOTIDE SEQUENCE [LARGE SCALE GENOMIC DNA]</scope>
    <source>
        <strain evidence="4 5">CT1112</strain>
    </source>
</reference>
<protein>
    <submittedName>
        <fullName evidence="4">ABC-type sugar transport system, periplasmic component</fullName>
    </submittedName>
</protein>
<dbReference type="Pfam" id="PF01547">
    <property type="entry name" value="SBP_bac_1"/>
    <property type="match status" value="1"/>
</dbReference>
<evidence type="ECO:0000256" key="3">
    <source>
        <dbReference type="SAM" id="SignalP"/>
    </source>
</evidence>
<dbReference type="PROSITE" id="PS51257">
    <property type="entry name" value="PROKAR_LIPOPROTEIN"/>
    <property type="match status" value="1"/>
</dbReference>
<keyword evidence="5" id="KW-1185">Reference proteome</keyword>
<comment type="similarity">
    <text evidence="1">Belongs to the bacterial solute-binding protein 1 family.</text>
</comment>
<keyword evidence="3" id="KW-0732">Signal</keyword>
<evidence type="ECO:0000256" key="1">
    <source>
        <dbReference type="ARBA" id="ARBA00008520"/>
    </source>
</evidence>
<dbReference type="Gene3D" id="3.40.190.10">
    <property type="entry name" value="Periplasmic binding protein-like II"/>
    <property type="match status" value="2"/>
</dbReference>
<accession>S0FK46</accession>
<dbReference type="InterPro" id="IPR050490">
    <property type="entry name" value="Bact_solute-bd_prot1"/>
</dbReference>
<dbReference type="SUPFAM" id="SSF53850">
    <property type="entry name" value="Periplasmic binding protein-like II"/>
    <property type="match status" value="1"/>
</dbReference>
<dbReference type="InterPro" id="IPR006059">
    <property type="entry name" value="SBP"/>
</dbReference>
<feature type="signal peptide" evidence="3">
    <location>
        <begin position="1"/>
        <end position="22"/>
    </location>
</feature>
<dbReference type="PATRIC" id="fig|1195236.3.peg.1573"/>
<dbReference type="RefSeq" id="WP_004624819.1">
    <property type="nucleotide sequence ID" value="NZ_AORV01000026.1"/>
</dbReference>
<comment type="caution">
    <text evidence="4">The sequence shown here is derived from an EMBL/GenBank/DDBJ whole genome shotgun (WGS) entry which is preliminary data.</text>
</comment>